<organism evidence="1 2">
    <name type="scientific">Nephila pilipes</name>
    <name type="common">Giant wood spider</name>
    <name type="synonym">Nephila maculata</name>
    <dbReference type="NCBI Taxonomy" id="299642"/>
    <lineage>
        <taxon>Eukaryota</taxon>
        <taxon>Metazoa</taxon>
        <taxon>Ecdysozoa</taxon>
        <taxon>Arthropoda</taxon>
        <taxon>Chelicerata</taxon>
        <taxon>Arachnida</taxon>
        <taxon>Araneae</taxon>
        <taxon>Araneomorphae</taxon>
        <taxon>Entelegynae</taxon>
        <taxon>Araneoidea</taxon>
        <taxon>Nephilidae</taxon>
        <taxon>Nephila</taxon>
    </lineage>
</organism>
<evidence type="ECO:0000313" key="2">
    <source>
        <dbReference type="Proteomes" id="UP000887013"/>
    </source>
</evidence>
<gene>
    <name evidence="1" type="ORF">NPIL_447681</name>
</gene>
<comment type="caution">
    <text evidence="1">The sequence shown here is derived from an EMBL/GenBank/DDBJ whole genome shotgun (WGS) entry which is preliminary data.</text>
</comment>
<accession>A0A8X6N6U1</accession>
<dbReference type="AlphaFoldDB" id="A0A8X6N6U1"/>
<reference evidence="1" key="1">
    <citation type="submission" date="2020-08" db="EMBL/GenBank/DDBJ databases">
        <title>Multicomponent nature underlies the extraordinary mechanical properties of spider dragline silk.</title>
        <authorList>
            <person name="Kono N."/>
            <person name="Nakamura H."/>
            <person name="Mori M."/>
            <person name="Yoshida Y."/>
            <person name="Ohtoshi R."/>
            <person name="Malay A.D."/>
            <person name="Moran D.A.P."/>
            <person name="Tomita M."/>
            <person name="Numata K."/>
            <person name="Arakawa K."/>
        </authorList>
    </citation>
    <scope>NUCLEOTIDE SEQUENCE</scope>
</reference>
<evidence type="ECO:0000313" key="1">
    <source>
        <dbReference type="EMBL" id="GFS96861.1"/>
    </source>
</evidence>
<proteinExistence type="predicted"/>
<dbReference type="EMBL" id="BMAW01054545">
    <property type="protein sequence ID" value="GFS96861.1"/>
    <property type="molecule type" value="Genomic_DNA"/>
</dbReference>
<name>A0A8X6N6U1_NEPPI</name>
<dbReference type="Proteomes" id="UP000887013">
    <property type="component" value="Unassembled WGS sequence"/>
</dbReference>
<protein>
    <submittedName>
        <fullName evidence="1">Uncharacterized protein</fullName>
    </submittedName>
</protein>
<sequence>MTFRQEKDFRSNSINYIKRPALTYYGCGKSGYTKIKCYTYNPPANSASTPFENIEIHSLLTPAQSSIIILTIKGVSGTAYADRVALSWETDLMITVLDSPRCCKRHRPV</sequence>
<keyword evidence="2" id="KW-1185">Reference proteome</keyword>